<proteinExistence type="predicted"/>
<comment type="caution">
    <text evidence="1">The sequence shown here is derived from an EMBL/GenBank/DDBJ whole genome shotgun (WGS) entry which is preliminary data.</text>
</comment>
<accession>A0A8I1FUW4</accession>
<dbReference type="EMBL" id="JAEKCZ010000026">
    <property type="protein sequence ID" value="MBJ2259178.1"/>
    <property type="molecule type" value="Genomic_DNA"/>
</dbReference>
<dbReference type="RefSeq" id="WP_108184741.1">
    <property type="nucleotide sequence ID" value="NZ_JAEKCZ010000026.1"/>
</dbReference>
<evidence type="ECO:0000313" key="2">
    <source>
        <dbReference type="Proteomes" id="UP000658390"/>
    </source>
</evidence>
<sequence>MNQELKAYQLGDDIVAHYSPEKALDFLRRFCGLTDEVSIEDIELTSDVLLDTEMLEEDGTPAGTLRAHLAAATEPCYLHGSE</sequence>
<dbReference type="AlphaFoldDB" id="A0A8I1FUW4"/>
<protein>
    <submittedName>
        <fullName evidence="1">Uncharacterized protein</fullName>
    </submittedName>
</protein>
<evidence type="ECO:0000313" key="1">
    <source>
        <dbReference type="EMBL" id="MBJ2259178.1"/>
    </source>
</evidence>
<organism evidence="1 2">
    <name type="scientific">Pseudomonas psychrophila</name>
    <dbReference type="NCBI Taxonomy" id="122355"/>
    <lineage>
        <taxon>Bacteria</taxon>
        <taxon>Pseudomonadati</taxon>
        <taxon>Pseudomonadota</taxon>
        <taxon>Gammaproteobacteria</taxon>
        <taxon>Pseudomonadales</taxon>
        <taxon>Pseudomonadaceae</taxon>
        <taxon>Pseudomonas</taxon>
    </lineage>
</organism>
<dbReference type="Proteomes" id="UP000658390">
    <property type="component" value="Unassembled WGS sequence"/>
</dbReference>
<reference evidence="1" key="1">
    <citation type="submission" date="2020-12" db="EMBL/GenBank/DDBJ databases">
        <title>Antibiotic resistance and phylogeny of Pseudomonas spp. isolated over three decades from chicken meat in the Norwegian food chain.</title>
        <authorList>
            <person name="Moen B."/>
        </authorList>
    </citation>
    <scope>NUCLEOTIDE SEQUENCE</scope>
    <source>
        <strain evidence="1">MF6762</strain>
    </source>
</reference>
<gene>
    <name evidence="1" type="ORF">JFT45_22005</name>
</gene>
<name>A0A8I1FUW4_9PSED</name>